<accession>A0A2S9IKH3</accession>
<dbReference type="GO" id="GO:0016020">
    <property type="term" value="C:membrane"/>
    <property type="evidence" value="ECO:0007669"/>
    <property type="project" value="UniProtKB-SubCell"/>
</dbReference>
<comment type="subcellular location">
    <subcellularLocation>
        <location evidence="1">Membrane</location>
        <topology evidence="1">Multi-pass membrane protein</topology>
    </subcellularLocation>
</comment>
<feature type="transmembrane region" description="Helical" evidence="8">
    <location>
        <begin position="191"/>
        <end position="209"/>
    </location>
</feature>
<keyword evidence="3 10" id="KW-0808">Transferase</keyword>
<comment type="caution">
    <text evidence="10">The sequence shown here is derived from an EMBL/GenBank/DDBJ whole genome shotgun (WGS) entry which is preliminary data.</text>
</comment>
<dbReference type="GO" id="GO:0016757">
    <property type="term" value="F:glycosyltransferase activity"/>
    <property type="evidence" value="ECO:0007669"/>
    <property type="project" value="UniProtKB-KW"/>
</dbReference>
<dbReference type="AlphaFoldDB" id="A0A2S9IKH3"/>
<keyword evidence="4 8" id="KW-0812">Transmembrane</keyword>
<dbReference type="Proteomes" id="UP000239434">
    <property type="component" value="Unassembled WGS sequence"/>
</dbReference>
<evidence type="ECO:0000256" key="8">
    <source>
        <dbReference type="SAM" id="Phobius"/>
    </source>
</evidence>
<dbReference type="Gene3D" id="3.90.550.10">
    <property type="entry name" value="Spore Coat Polysaccharide Biosynthesis Protein SpsA, Chain A"/>
    <property type="match status" value="1"/>
</dbReference>
<reference evidence="10 11" key="1">
    <citation type="submission" date="2018-02" db="EMBL/GenBank/DDBJ databases">
        <title>The draft genome of Phyllobacterium sp. 1N-3.</title>
        <authorList>
            <person name="Liu L."/>
            <person name="Li L."/>
            <person name="Zhang X."/>
            <person name="Wang T."/>
            <person name="Liang L."/>
        </authorList>
    </citation>
    <scope>NUCLEOTIDE SEQUENCE [LARGE SCALE GENOMIC DNA]</scope>
    <source>
        <strain evidence="10 11">1N-3</strain>
    </source>
</reference>
<evidence type="ECO:0000256" key="5">
    <source>
        <dbReference type="ARBA" id="ARBA00022989"/>
    </source>
</evidence>
<dbReference type="SUPFAM" id="SSF53448">
    <property type="entry name" value="Nucleotide-diphospho-sugar transferases"/>
    <property type="match status" value="1"/>
</dbReference>
<evidence type="ECO:0000256" key="7">
    <source>
        <dbReference type="SAM" id="MobiDB-lite"/>
    </source>
</evidence>
<dbReference type="EMBL" id="PVBR01000026">
    <property type="protein sequence ID" value="PRD41026.1"/>
    <property type="molecule type" value="Genomic_DNA"/>
</dbReference>
<keyword evidence="11" id="KW-1185">Reference proteome</keyword>
<proteinExistence type="predicted"/>
<evidence type="ECO:0000259" key="9">
    <source>
        <dbReference type="Pfam" id="PF13632"/>
    </source>
</evidence>
<feature type="region of interest" description="Disordered" evidence="7">
    <location>
        <begin position="622"/>
        <end position="651"/>
    </location>
</feature>
<gene>
    <name evidence="10" type="ORF">C5748_23910</name>
</gene>
<feature type="transmembrane region" description="Helical" evidence="8">
    <location>
        <begin position="582"/>
        <end position="604"/>
    </location>
</feature>
<organism evidence="10 11">
    <name type="scientific">Phyllobacterium phragmitis</name>
    <dbReference type="NCBI Taxonomy" id="2670329"/>
    <lineage>
        <taxon>Bacteria</taxon>
        <taxon>Pseudomonadati</taxon>
        <taxon>Pseudomonadota</taxon>
        <taxon>Alphaproteobacteria</taxon>
        <taxon>Hyphomicrobiales</taxon>
        <taxon>Phyllobacteriaceae</taxon>
        <taxon>Phyllobacterium</taxon>
    </lineage>
</organism>
<dbReference type="InterPro" id="IPR001173">
    <property type="entry name" value="Glyco_trans_2-like"/>
</dbReference>
<feature type="transmembrane region" description="Helical" evidence="8">
    <location>
        <begin position="215"/>
        <end position="236"/>
    </location>
</feature>
<feature type="transmembrane region" description="Helical" evidence="8">
    <location>
        <begin position="509"/>
        <end position="542"/>
    </location>
</feature>
<dbReference type="InterPro" id="IPR050321">
    <property type="entry name" value="Glycosyltr_2/OpgH_subfam"/>
</dbReference>
<evidence type="ECO:0000313" key="11">
    <source>
        <dbReference type="Proteomes" id="UP000239434"/>
    </source>
</evidence>
<evidence type="ECO:0000256" key="1">
    <source>
        <dbReference type="ARBA" id="ARBA00004141"/>
    </source>
</evidence>
<evidence type="ECO:0000256" key="3">
    <source>
        <dbReference type="ARBA" id="ARBA00022679"/>
    </source>
</evidence>
<feature type="domain" description="Glycosyltransferase 2-like" evidence="9">
    <location>
        <begin position="345"/>
        <end position="533"/>
    </location>
</feature>
<evidence type="ECO:0000256" key="6">
    <source>
        <dbReference type="ARBA" id="ARBA00023136"/>
    </source>
</evidence>
<dbReference type="CDD" id="cd06427">
    <property type="entry name" value="CESA_like_2"/>
    <property type="match status" value="1"/>
</dbReference>
<sequence>MSRIGGNIDCQSVETVRIQEKYSSETLVCSAIAARLCLNGAKKSAILQAFSAATRNNTPFTDEVMFSARIGQEQLYKAIADELNVGFEDRIVSSRILLREDDVPQNLRTIRHALVAHGEGRTLLYIAPTIGDLVVLKRYLSQSPALAERLRVCPPSTLADMMRMRQERELAQRAQEMTPPHFSAALVMNSWQAFVLAETIFFLLAFSLFRPMETAITLHIGLTLFFFGCVAIRLLAASVARPPRLLPVAGAPPRKMPIYTILVPLYKEAEIIEQLLQALSNLRWPASKLDIKLVCEADDARTIAAISKHALPPCFEIIRVPGIGPRTKPKALSYALQFARGEFLVVYDAEDRPHPDQLLEAWGTFAAGGEDLACLQAPLLISNVRSNWLTRMFAFEYAALFRGLLPWLASRNLVIPLGGTSNHLRRKCLEIVGGWDSHNVTEDADLGVRLARFGYRVGVITRGTWEDAPEEYVDWKKQRTRWLKGWMQTWLVHMRNPWRTCRELGTVRFIIGMLYMTGLILSALIYPFMLLMVALLVMVSVGGQSSFWSFHLLCIDIVNIVLAYFSYYVLGLKTLGPGERQAGSYFCWIPVYWLLMSFSAWRALWQLFRAPHLWEKTPHRPSAAFASRHPGHSRPREMQAGGNSGAGRQKLRPGADNAVVFAADRLKVAAFVGQ</sequence>
<keyword evidence="6 8" id="KW-0472">Membrane</keyword>
<name>A0A2S9IKH3_9HYPH</name>
<evidence type="ECO:0000256" key="2">
    <source>
        <dbReference type="ARBA" id="ARBA00022676"/>
    </source>
</evidence>
<dbReference type="Pfam" id="PF13632">
    <property type="entry name" value="Glyco_trans_2_3"/>
    <property type="match status" value="1"/>
</dbReference>
<keyword evidence="2 10" id="KW-0328">Glycosyltransferase</keyword>
<dbReference type="PANTHER" id="PTHR43867">
    <property type="entry name" value="CELLULOSE SYNTHASE CATALYTIC SUBUNIT A [UDP-FORMING]"/>
    <property type="match status" value="1"/>
</dbReference>
<dbReference type="InterPro" id="IPR029044">
    <property type="entry name" value="Nucleotide-diphossugar_trans"/>
</dbReference>
<keyword evidence="5 8" id="KW-1133">Transmembrane helix</keyword>
<protein>
    <submittedName>
        <fullName evidence="10">N-acetylglucosaminyltransferase</fullName>
    </submittedName>
</protein>
<evidence type="ECO:0000313" key="10">
    <source>
        <dbReference type="EMBL" id="PRD41026.1"/>
    </source>
</evidence>
<feature type="transmembrane region" description="Helical" evidence="8">
    <location>
        <begin position="548"/>
        <end position="570"/>
    </location>
</feature>
<dbReference type="PANTHER" id="PTHR43867:SF2">
    <property type="entry name" value="CELLULOSE SYNTHASE CATALYTIC SUBUNIT A [UDP-FORMING]"/>
    <property type="match status" value="1"/>
</dbReference>
<evidence type="ECO:0000256" key="4">
    <source>
        <dbReference type="ARBA" id="ARBA00022692"/>
    </source>
</evidence>